<dbReference type="Proteomes" id="UP000433493">
    <property type="component" value="Unassembled WGS sequence"/>
</dbReference>
<dbReference type="SUPFAM" id="SSF46689">
    <property type="entry name" value="Homeodomain-like"/>
    <property type="match status" value="1"/>
</dbReference>
<dbReference type="GO" id="GO:0003677">
    <property type="term" value="F:DNA binding"/>
    <property type="evidence" value="ECO:0007669"/>
    <property type="project" value="InterPro"/>
</dbReference>
<dbReference type="EMBL" id="WBKB01000003">
    <property type="protein sequence ID" value="KAB1643507.1"/>
    <property type="molecule type" value="Genomic_DNA"/>
</dbReference>
<keyword evidence="2" id="KW-1185">Reference proteome</keyword>
<sequence length="87" mass="9588">MPAKYSKELKSRAVELVLHAQSDPETAHGANQRIAEELGLNSETLRGWVAAYKRSKAANTPVKPVDLEAENRRLRAELADHDLVIAA</sequence>
<dbReference type="GO" id="GO:0006313">
    <property type="term" value="P:DNA transposition"/>
    <property type="evidence" value="ECO:0007669"/>
    <property type="project" value="InterPro"/>
</dbReference>
<dbReference type="Pfam" id="PF01527">
    <property type="entry name" value="HTH_Tnp_1"/>
    <property type="match status" value="1"/>
</dbReference>
<comment type="caution">
    <text evidence="1">The sequence shown here is derived from an EMBL/GenBank/DDBJ whole genome shotgun (WGS) entry which is preliminary data.</text>
</comment>
<gene>
    <name evidence="1" type="ORF">F8O05_06370</name>
</gene>
<dbReference type="Gene3D" id="1.10.10.10">
    <property type="entry name" value="Winged helix-like DNA-binding domain superfamily/Winged helix DNA-binding domain"/>
    <property type="match status" value="1"/>
</dbReference>
<proteinExistence type="predicted"/>
<dbReference type="AlphaFoldDB" id="A0A7J5BC07"/>
<dbReference type="OrthoDB" id="4426778at2"/>
<dbReference type="InterPro" id="IPR036388">
    <property type="entry name" value="WH-like_DNA-bd_sf"/>
</dbReference>
<evidence type="ECO:0000313" key="1">
    <source>
        <dbReference type="EMBL" id="KAB1643507.1"/>
    </source>
</evidence>
<protein>
    <submittedName>
        <fullName evidence="1">Transposase</fullName>
    </submittedName>
</protein>
<reference evidence="1 2" key="1">
    <citation type="submission" date="2019-09" db="EMBL/GenBank/DDBJ databases">
        <title>Phylogeny of genus Pseudoclavibacter and closely related genus.</title>
        <authorList>
            <person name="Li Y."/>
        </authorList>
    </citation>
    <scope>NUCLEOTIDE SEQUENCE [LARGE SCALE GENOMIC DNA]</scope>
    <source>
        <strain evidence="1 2">KCTC 13959</strain>
    </source>
</reference>
<name>A0A7J5BC07_9MICO</name>
<dbReference type="InterPro" id="IPR009057">
    <property type="entry name" value="Homeodomain-like_sf"/>
</dbReference>
<accession>A0A7J5BC07</accession>
<dbReference type="RefSeq" id="WP_158051922.1">
    <property type="nucleotide sequence ID" value="NZ_WBKB01000003.1"/>
</dbReference>
<evidence type="ECO:0000313" key="2">
    <source>
        <dbReference type="Proteomes" id="UP000433493"/>
    </source>
</evidence>
<organism evidence="1 2">
    <name type="scientific">Gulosibacter chungangensis</name>
    <dbReference type="NCBI Taxonomy" id="979746"/>
    <lineage>
        <taxon>Bacteria</taxon>
        <taxon>Bacillati</taxon>
        <taxon>Actinomycetota</taxon>
        <taxon>Actinomycetes</taxon>
        <taxon>Micrococcales</taxon>
        <taxon>Microbacteriaceae</taxon>
        <taxon>Gulosibacter</taxon>
    </lineage>
</organism>
<dbReference type="InterPro" id="IPR002514">
    <property type="entry name" value="Transposase_8"/>
</dbReference>
<dbReference type="GO" id="GO:0004803">
    <property type="term" value="F:transposase activity"/>
    <property type="evidence" value="ECO:0007669"/>
    <property type="project" value="InterPro"/>
</dbReference>